<dbReference type="AlphaFoldDB" id="A0A239M509"/>
<dbReference type="Gene3D" id="1.10.1040.10">
    <property type="entry name" value="N-(1-d-carboxylethyl)-l-norvaline Dehydrogenase, domain 2"/>
    <property type="match status" value="1"/>
</dbReference>
<proteinExistence type="predicted"/>
<evidence type="ECO:0000259" key="1">
    <source>
        <dbReference type="Pfam" id="PF02558"/>
    </source>
</evidence>
<dbReference type="InterPro" id="IPR036291">
    <property type="entry name" value="NAD(P)-bd_dom_sf"/>
</dbReference>
<dbReference type="OrthoDB" id="9793586at2"/>
<dbReference type="InterPro" id="IPR013328">
    <property type="entry name" value="6PGD_dom2"/>
</dbReference>
<evidence type="ECO:0000313" key="2">
    <source>
        <dbReference type="EMBL" id="SNT36969.1"/>
    </source>
</evidence>
<reference evidence="3" key="1">
    <citation type="submission" date="2017-06" db="EMBL/GenBank/DDBJ databases">
        <authorList>
            <person name="Varghese N."/>
            <person name="Submissions S."/>
        </authorList>
    </citation>
    <scope>NUCLEOTIDE SEQUENCE [LARGE SCALE GENOMIC DNA]</scope>
    <source>
        <strain evidence="3">JCM 23211</strain>
    </source>
</reference>
<sequence>MTADMTTRLPESPQILVVGAGVLGSLYAARLALAGYDVTVSELSEVRRQQIATSGLVVEEIGSNKTDTVHVPVIAGVSADADFDLVIAIIRKTHLDGVIESLAPTKIGTVLFMMSNAEGPSLFAETFGPRAVLGFPGAGGSKEGQLVRYSIPPKFMQQTMLGELDDSKTDRIRSIAEIFRAAGFSVSIPDSLDSWMKSHEAFVSTTGNATYAAGGDGGKLGRDRELLDLNIDAMREIFEAMNKRGIPLTPSYFKLWQRLPKFIIRATFGRFLASSSWQLGTEQLLSMRDEVEMITGELQRFAAAAGVQTPALNKLVERRTTA</sequence>
<dbReference type="EMBL" id="FZOW01000015">
    <property type="protein sequence ID" value="SNT36969.1"/>
    <property type="molecule type" value="Genomic_DNA"/>
</dbReference>
<dbReference type="Proteomes" id="UP000198327">
    <property type="component" value="Unassembled WGS sequence"/>
</dbReference>
<feature type="domain" description="Ketopantoate reductase N-terminal" evidence="1">
    <location>
        <begin position="15"/>
        <end position="107"/>
    </location>
</feature>
<keyword evidence="3" id="KW-1185">Reference proteome</keyword>
<dbReference type="InterPro" id="IPR013332">
    <property type="entry name" value="KPR_N"/>
</dbReference>
<gene>
    <name evidence="2" type="ORF">SAMN05421642_115125</name>
</gene>
<accession>A0A239M509</accession>
<dbReference type="Pfam" id="PF02558">
    <property type="entry name" value="ApbA"/>
    <property type="match status" value="1"/>
</dbReference>
<dbReference type="SUPFAM" id="SSF51735">
    <property type="entry name" value="NAD(P)-binding Rossmann-fold domains"/>
    <property type="match status" value="1"/>
</dbReference>
<evidence type="ECO:0000313" key="3">
    <source>
        <dbReference type="Proteomes" id="UP000198327"/>
    </source>
</evidence>
<organism evidence="2 3">
    <name type="scientific">Rhodococcoides kyotonense</name>
    <dbReference type="NCBI Taxonomy" id="398843"/>
    <lineage>
        <taxon>Bacteria</taxon>
        <taxon>Bacillati</taxon>
        <taxon>Actinomycetota</taxon>
        <taxon>Actinomycetes</taxon>
        <taxon>Mycobacteriales</taxon>
        <taxon>Nocardiaceae</taxon>
        <taxon>Rhodococcoides</taxon>
    </lineage>
</organism>
<dbReference type="Gene3D" id="3.40.50.720">
    <property type="entry name" value="NAD(P)-binding Rossmann-like Domain"/>
    <property type="match status" value="1"/>
</dbReference>
<protein>
    <submittedName>
        <fullName evidence="2">2-dehydropantoate 2-reductase</fullName>
    </submittedName>
</protein>
<name>A0A239M509_9NOCA</name>
<dbReference type="RefSeq" id="WP_089250468.1">
    <property type="nucleotide sequence ID" value="NZ_FZOW01000015.1"/>
</dbReference>